<dbReference type="Proteomes" id="UP000809081">
    <property type="component" value="Unassembled WGS sequence"/>
</dbReference>
<protein>
    <submittedName>
        <fullName evidence="5">ABC-type multidrug transport system ATPase subunit</fullName>
    </submittedName>
</protein>
<proteinExistence type="predicted"/>
<keyword evidence="3" id="KW-0067">ATP-binding</keyword>
<dbReference type="SMART" id="SM00382">
    <property type="entry name" value="AAA"/>
    <property type="match status" value="1"/>
</dbReference>
<comment type="caution">
    <text evidence="5">The sequence shown here is derived from an EMBL/GenBank/DDBJ whole genome shotgun (WGS) entry which is preliminary data.</text>
</comment>
<evidence type="ECO:0000256" key="1">
    <source>
        <dbReference type="ARBA" id="ARBA00022448"/>
    </source>
</evidence>
<evidence type="ECO:0000313" key="6">
    <source>
        <dbReference type="Proteomes" id="UP000809081"/>
    </source>
</evidence>
<dbReference type="Gene3D" id="3.40.50.300">
    <property type="entry name" value="P-loop containing nucleotide triphosphate hydrolases"/>
    <property type="match status" value="1"/>
</dbReference>
<dbReference type="InterPro" id="IPR051782">
    <property type="entry name" value="ABC_Transporter_VariousFunc"/>
</dbReference>
<keyword evidence="6" id="KW-1185">Reference proteome</keyword>
<dbReference type="InterPro" id="IPR003593">
    <property type="entry name" value="AAA+_ATPase"/>
</dbReference>
<dbReference type="Pfam" id="PF00005">
    <property type="entry name" value="ABC_tran"/>
    <property type="match status" value="1"/>
</dbReference>
<gene>
    <name evidence="5" type="ORF">JOC31_000855</name>
</gene>
<dbReference type="PANTHER" id="PTHR42939">
    <property type="entry name" value="ABC TRANSPORTER ATP-BINDING PROTEIN ALBC-RELATED"/>
    <property type="match status" value="1"/>
</dbReference>
<dbReference type="PANTHER" id="PTHR42939:SF1">
    <property type="entry name" value="ABC TRANSPORTER ATP-BINDING PROTEIN ALBC-RELATED"/>
    <property type="match status" value="1"/>
</dbReference>
<keyword evidence="1" id="KW-0813">Transport</keyword>
<evidence type="ECO:0000256" key="3">
    <source>
        <dbReference type="ARBA" id="ARBA00022840"/>
    </source>
</evidence>
<evidence type="ECO:0000256" key="2">
    <source>
        <dbReference type="ARBA" id="ARBA00022741"/>
    </source>
</evidence>
<organism evidence="5 6">
    <name type="scientific">Streptococcus saliviloxodontae</name>
    <dbReference type="NCBI Taxonomy" id="1349416"/>
    <lineage>
        <taxon>Bacteria</taxon>
        <taxon>Bacillati</taxon>
        <taxon>Bacillota</taxon>
        <taxon>Bacilli</taxon>
        <taxon>Lactobacillales</taxon>
        <taxon>Streptococcaceae</taxon>
        <taxon>Streptococcus</taxon>
    </lineage>
</organism>
<name>A0ABS2PM66_9STRE</name>
<sequence length="209" mass="23974">MLTINNLTFSYDSETNIFSNFNFFVKEGEFVCLEGENGTGKTTLLNIIAGLTYSPNMDIEMFNEKISQNELKNSVIYVPTKPEFYNDFTVEEFIELIYFLWKQEKQFKAQVKKNIDLLGLTFSPNQNVGSFSLGMQYKLYLCAFLAIPRKIILLDEPFNALDINSREIAIAMVKEYVRHNSGACIFSSHVRETINSLKTRVVPVQGENL</sequence>
<dbReference type="InterPro" id="IPR003439">
    <property type="entry name" value="ABC_transporter-like_ATP-bd"/>
</dbReference>
<evidence type="ECO:0000259" key="4">
    <source>
        <dbReference type="PROSITE" id="PS50893"/>
    </source>
</evidence>
<dbReference type="SUPFAM" id="SSF52540">
    <property type="entry name" value="P-loop containing nucleoside triphosphate hydrolases"/>
    <property type="match status" value="1"/>
</dbReference>
<evidence type="ECO:0000313" key="5">
    <source>
        <dbReference type="EMBL" id="MBM7636036.1"/>
    </source>
</evidence>
<accession>A0ABS2PM66</accession>
<dbReference type="EMBL" id="JAFBEI010000014">
    <property type="protein sequence ID" value="MBM7636036.1"/>
    <property type="molecule type" value="Genomic_DNA"/>
</dbReference>
<dbReference type="InterPro" id="IPR027417">
    <property type="entry name" value="P-loop_NTPase"/>
</dbReference>
<feature type="domain" description="ABC transporter" evidence="4">
    <location>
        <begin position="2"/>
        <end position="206"/>
    </location>
</feature>
<reference evidence="5 6" key="1">
    <citation type="submission" date="2021-01" db="EMBL/GenBank/DDBJ databases">
        <title>Genomic Encyclopedia of Type Strains, Phase IV (KMG-IV): sequencing the most valuable type-strain genomes for metagenomic binning, comparative biology and taxonomic classification.</title>
        <authorList>
            <person name="Goeker M."/>
        </authorList>
    </citation>
    <scope>NUCLEOTIDE SEQUENCE [LARGE SCALE GENOMIC DNA]</scope>
    <source>
        <strain evidence="5 6">DSM 27513</strain>
    </source>
</reference>
<dbReference type="RefSeq" id="WP_205016930.1">
    <property type="nucleotide sequence ID" value="NZ_JAFBEI010000014.1"/>
</dbReference>
<dbReference type="PROSITE" id="PS50893">
    <property type="entry name" value="ABC_TRANSPORTER_2"/>
    <property type="match status" value="1"/>
</dbReference>
<keyword evidence="2" id="KW-0547">Nucleotide-binding</keyword>